<dbReference type="Gene3D" id="3.40.50.2000">
    <property type="entry name" value="Glycogen Phosphorylase B"/>
    <property type="match status" value="2"/>
</dbReference>
<organism evidence="3 4">
    <name type="scientific">Campylobacter rectus</name>
    <name type="common">Wolinella recta</name>
    <dbReference type="NCBI Taxonomy" id="203"/>
    <lineage>
        <taxon>Bacteria</taxon>
        <taxon>Pseudomonadati</taxon>
        <taxon>Campylobacterota</taxon>
        <taxon>Epsilonproteobacteria</taxon>
        <taxon>Campylobacterales</taxon>
        <taxon>Campylobacteraceae</taxon>
        <taxon>Campylobacter</taxon>
    </lineage>
</organism>
<dbReference type="InterPro" id="IPR002201">
    <property type="entry name" value="Glyco_trans_9"/>
</dbReference>
<evidence type="ECO:0000313" key="4">
    <source>
        <dbReference type="Proteomes" id="UP000502377"/>
    </source>
</evidence>
<dbReference type="Pfam" id="PF01075">
    <property type="entry name" value="Glyco_transf_9"/>
    <property type="match status" value="1"/>
</dbReference>
<dbReference type="GO" id="GO:0009244">
    <property type="term" value="P:lipopolysaccharide core region biosynthetic process"/>
    <property type="evidence" value="ECO:0007669"/>
    <property type="project" value="TreeGrafter"/>
</dbReference>
<accession>A0A6G5QPF1</accession>
<keyword evidence="2 3" id="KW-0808">Transferase</keyword>
<evidence type="ECO:0000313" key="3">
    <source>
        <dbReference type="EMBL" id="QCD47336.1"/>
    </source>
</evidence>
<dbReference type="EMBL" id="CP012543">
    <property type="protein sequence ID" value="QCD47336.1"/>
    <property type="molecule type" value="Genomic_DNA"/>
</dbReference>
<evidence type="ECO:0000256" key="2">
    <source>
        <dbReference type="ARBA" id="ARBA00022679"/>
    </source>
</evidence>
<dbReference type="GO" id="GO:0008713">
    <property type="term" value="F:ADP-heptose-lipopolysaccharide heptosyltransferase activity"/>
    <property type="evidence" value="ECO:0007669"/>
    <property type="project" value="TreeGrafter"/>
</dbReference>
<dbReference type="PANTHER" id="PTHR30160:SF7">
    <property type="entry name" value="ADP-HEPTOSE--LPS HEPTOSYLTRANSFERASE 2"/>
    <property type="match status" value="1"/>
</dbReference>
<protein>
    <submittedName>
        <fullName evidence="3">Glycosyltransferase, family 9</fullName>
    </submittedName>
</protein>
<proteinExistence type="predicted"/>
<name>A0A6G5QPF1_CAMRE</name>
<dbReference type="InterPro" id="IPR051199">
    <property type="entry name" value="LPS_LOS_Heptosyltrfase"/>
</dbReference>
<dbReference type="AlphaFoldDB" id="A0A6G5QPF1"/>
<dbReference type="GO" id="GO:0005829">
    <property type="term" value="C:cytosol"/>
    <property type="evidence" value="ECO:0007669"/>
    <property type="project" value="TreeGrafter"/>
</dbReference>
<keyword evidence="1" id="KW-0328">Glycosyltransferase</keyword>
<dbReference type="PANTHER" id="PTHR30160">
    <property type="entry name" value="TETRAACYLDISACCHARIDE 4'-KINASE-RELATED"/>
    <property type="match status" value="1"/>
</dbReference>
<dbReference type="Proteomes" id="UP000502377">
    <property type="component" value="Chromosome"/>
</dbReference>
<reference evidence="3 4" key="1">
    <citation type="submission" date="2016-07" db="EMBL/GenBank/DDBJ databases">
        <title>Comparative genomics of the Campylobacter concisus group.</title>
        <authorList>
            <person name="Miller W.G."/>
            <person name="Yee E."/>
            <person name="Chapman M.H."/>
            <person name="Huynh S."/>
            <person name="Bono J.L."/>
            <person name="On S.L.W."/>
            <person name="StLeger J."/>
            <person name="Foster G."/>
            <person name="Parker C.T."/>
        </authorList>
    </citation>
    <scope>NUCLEOTIDE SEQUENCE [LARGE SCALE GENOMIC DNA]</scope>
    <source>
        <strain evidence="3 4">ATCC 33238</strain>
    </source>
</reference>
<dbReference type="KEGG" id="crx:CRECT_1703"/>
<gene>
    <name evidence="3" type="ORF">CRECT_1703</name>
</gene>
<sequence length="357" mass="40185">MKLFESAARLILRFKSVRKTQLVTQPIQTVCFFSNTALGDTIFNTPVFRVFRQNFPHVRTVALLNPSTAPLFKTDPNIDEILLYDGKKGGFLRALSQLKKIKPDVIFILHSNEPQATPLAVLSGAKYVFKLPNAGSKFSPFHSNTPEPYGDERYVVLNRLEQLKFVGIESRDTRLNLYLEASDFTRVDEMLKGYGARKFIGFQMGASTVSRQWFLQRWQELAEIILEHTDAVIVLTGSPAERAMTAQLEDVLRDQRVINVAGKFSLREAAALVARLDVLVTPDTGPLHVAAALKTPTIGLFAVASPVNSNPDFDENIHKFIKKPRTCSPCVGKNCKFQECMLQIEAHEVWEMLKEMI</sequence>
<evidence type="ECO:0000256" key="1">
    <source>
        <dbReference type="ARBA" id="ARBA00022676"/>
    </source>
</evidence>
<dbReference type="CDD" id="cd03789">
    <property type="entry name" value="GT9_LPS_heptosyltransferase"/>
    <property type="match status" value="1"/>
</dbReference>
<dbReference type="RefSeq" id="WP_004320176.1">
    <property type="nucleotide sequence ID" value="NZ_CP012543.1"/>
</dbReference>
<dbReference type="SUPFAM" id="SSF53756">
    <property type="entry name" value="UDP-Glycosyltransferase/glycogen phosphorylase"/>
    <property type="match status" value="1"/>
</dbReference>